<dbReference type="InterPro" id="IPR051783">
    <property type="entry name" value="NAD(P)-dependent_oxidoreduct"/>
</dbReference>
<dbReference type="SUPFAM" id="SSF51735">
    <property type="entry name" value="NAD(P)-binding Rossmann-fold domains"/>
    <property type="match status" value="1"/>
</dbReference>
<dbReference type="InterPro" id="IPR001509">
    <property type="entry name" value="Epimerase_deHydtase"/>
</dbReference>
<accession>A0ABU2LR36</accession>
<reference evidence="4" key="1">
    <citation type="submission" date="2023-07" db="EMBL/GenBank/DDBJ databases">
        <title>30 novel species of actinomycetes from the DSMZ collection.</title>
        <authorList>
            <person name="Nouioui I."/>
        </authorList>
    </citation>
    <scope>NUCLEOTIDE SEQUENCE [LARGE SCALE GENOMIC DNA]</scope>
    <source>
        <strain evidence="4">DSM 44918</strain>
    </source>
</reference>
<evidence type="ECO:0000259" key="2">
    <source>
        <dbReference type="Pfam" id="PF01370"/>
    </source>
</evidence>
<evidence type="ECO:0000256" key="1">
    <source>
        <dbReference type="SAM" id="MobiDB-lite"/>
    </source>
</evidence>
<feature type="region of interest" description="Disordered" evidence="1">
    <location>
        <begin position="127"/>
        <end position="153"/>
    </location>
</feature>
<proteinExistence type="predicted"/>
<dbReference type="RefSeq" id="WP_311599723.1">
    <property type="nucleotide sequence ID" value="NZ_JAVREM010000020.1"/>
</dbReference>
<dbReference type="Proteomes" id="UP001183420">
    <property type="component" value="Unassembled WGS sequence"/>
</dbReference>
<dbReference type="Gene3D" id="3.40.50.720">
    <property type="entry name" value="NAD(P)-binding Rossmann-like Domain"/>
    <property type="match status" value="1"/>
</dbReference>
<dbReference type="PANTHER" id="PTHR48079:SF6">
    <property type="entry name" value="NAD(P)-BINDING DOMAIN-CONTAINING PROTEIN-RELATED"/>
    <property type="match status" value="1"/>
</dbReference>
<gene>
    <name evidence="3" type="ORF">RNC47_17110</name>
</gene>
<dbReference type="Pfam" id="PF01370">
    <property type="entry name" value="Epimerase"/>
    <property type="match status" value="1"/>
</dbReference>
<keyword evidence="4" id="KW-1185">Reference proteome</keyword>
<dbReference type="InterPro" id="IPR036291">
    <property type="entry name" value="NAD(P)-bd_dom_sf"/>
</dbReference>
<name>A0ABU2LR36_9ACTN</name>
<evidence type="ECO:0000313" key="4">
    <source>
        <dbReference type="Proteomes" id="UP001183420"/>
    </source>
</evidence>
<organism evidence="3 4">
    <name type="scientific">Streptomyces millisiae</name>
    <dbReference type="NCBI Taxonomy" id="3075542"/>
    <lineage>
        <taxon>Bacteria</taxon>
        <taxon>Bacillati</taxon>
        <taxon>Actinomycetota</taxon>
        <taxon>Actinomycetes</taxon>
        <taxon>Kitasatosporales</taxon>
        <taxon>Streptomycetaceae</taxon>
        <taxon>Streptomyces</taxon>
    </lineage>
</organism>
<dbReference type="PANTHER" id="PTHR48079">
    <property type="entry name" value="PROTEIN YEEZ"/>
    <property type="match status" value="1"/>
</dbReference>
<feature type="domain" description="NAD-dependent epimerase/dehydratase" evidence="2">
    <location>
        <begin position="9"/>
        <end position="239"/>
    </location>
</feature>
<evidence type="ECO:0000313" key="3">
    <source>
        <dbReference type="EMBL" id="MDT0320055.1"/>
    </source>
</evidence>
<protein>
    <submittedName>
        <fullName evidence="3">NAD-dependent epimerase/dehydratase family protein</fullName>
    </submittedName>
</protein>
<comment type="caution">
    <text evidence="3">The sequence shown here is derived from an EMBL/GenBank/DDBJ whole genome shotgun (WGS) entry which is preliminary data.</text>
</comment>
<dbReference type="EMBL" id="JAVREM010000020">
    <property type="protein sequence ID" value="MDT0320055.1"/>
    <property type="molecule type" value="Genomic_DNA"/>
</dbReference>
<sequence>MSGRLPHRVVVTGATGLLGTAVVEQLLTEGREAVALVRDADKARRLLPDHAGLTLVVGDVNDPASYRSALAGADAVIHTAAYFREYYQPDPDLPLLFRTNVDAVRALLREAVDAGVPVVVHTSSITTLAPGTQEAPADESAPPPPGWERNSYRASKVRAEEAIREFCAAEPGLRVPIVLPGWMWGPRDVGPTSAGRLFLSVARRQLRAVPRAGNHVVDVRDVAGALLRAAESGQSLRRYIVAGRWQRLASTVGGVAESVGVPAPREVPAGAAFAFATVLELSARLRRQPPIATREGVRVLLDGNRTRITSARAERELGVSFRPLTQTFADEAAWYRAAGILESTRGAAA</sequence>